<dbReference type="AlphaFoldDB" id="Q4BW91"/>
<reference evidence="2" key="2">
    <citation type="submission" date="2005-06" db="EMBL/GenBank/DDBJ databases">
        <title>Sequencing of the draft genome and assembly of Crocosphaera watsonii WH 8501.</title>
        <authorList>
            <consortium name="US DOE Joint Genome Institute (JGI-PGF)"/>
            <person name="Copeland A."/>
            <person name="Lucas S."/>
            <person name="Lapidus A."/>
            <person name="Barry K."/>
            <person name="Detter C."/>
            <person name="Glavina T."/>
            <person name="Hammon N."/>
            <person name="Israni S."/>
            <person name="Pitluck S."/>
            <person name="Richardson P."/>
        </authorList>
    </citation>
    <scope>NUCLEOTIDE SEQUENCE [LARGE SCALE GENOMIC DNA]</scope>
    <source>
        <strain evidence="2">WH 8501</strain>
    </source>
</reference>
<evidence type="ECO:0000313" key="2">
    <source>
        <dbReference type="EMBL" id="EAM48176.1"/>
    </source>
</evidence>
<dbReference type="Proteomes" id="UP000003922">
    <property type="component" value="Unassembled WGS sequence"/>
</dbReference>
<keyword evidence="1" id="KW-1133">Transmembrane helix</keyword>
<proteinExistence type="predicted"/>
<keyword evidence="1" id="KW-0812">Transmembrane</keyword>
<keyword evidence="3" id="KW-1185">Reference proteome</keyword>
<feature type="transmembrane region" description="Helical" evidence="1">
    <location>
        <begin position="47"/>
        <end position="66"/>
    </location>
</feature>
<organism evidence="2 3">
    <name type="scientific">Crocosphaera watsonii WH 8501</name>
    <dbReference type="NCBI Taxonomy" id="165597"/>
    <lineage>
        <taxon>Bacteria</taxon>
        <taxon>Bacillati</taxon>
        <taxon>Cyanobacteriota</taxon>
        <taxon>Cyanophyceae</taxon>
        <taxon>Oscillatoriophycideae</taxon>
        <taxon>Chroococcales</taxon>
        <taxon>Aphanothecaceae</taxon>
        <taxon>Crocosphaera</taxon>
    </lineage>
</organism>
<gene>
    <name evidence="2" type="ORF">CwatDRAFT_0921</name>
</gene>
<name>Q4BW91_CROWT</name>
<keyword evidence="1" id="KW-0472">Membrane</keyword>
<dbReference type="EMBL" id="AADV02000172">
    <property type="protein sequence ID" value="EAM48176.1"/>
    <property type="molecule type" value="Genomic_DNA"/>
</dbReference>
<accession>Q4BW91</accession>
<sequence>MEINKQNKYMIHLIVPSTIGLGLGSFLGKHLSQQGITAENALDKHQTTARVIFAVIVAIITPFIMIEHYNLGYHLPRVFPQIIFIPDSALQKVALNTTSLGLIIKYNCLSS</sequence>
<dbReference type="KEGG" id="cwa:CwatDRAFT_0921"/>
<evidence type="ECO:0000256" key="1">
    <source>
        <dbReference type="SAM" id="Phobius"/>
    </source>
</evidence>
<feature type="transmembrane region" description="Helical" evidence="1">
    <location>
        <begin position="9"/>
        <end position="27"/>
    </location>
</feature>
<evidence type="ECO:0000313" key="3">
    <source>
        <dbReference type="Proteomes" id="UP000003922"/>
    </source>
</evidence>
<reference evidence="2" key="3">
    <citation type="submission" date="2016-12" db="EMBL/GenBank/DDBJ databases">
        <title>Annotation of the draft genome assembly of Crocosphaera watsonii WH 8501.</title>
        <authorList>
            <consortium name="US DOE Joint Genome Institute (JGI-ORNL)"/>
            <person name="Larimer F."/>
            <person name="Land M."/>
        </authorList>
    </citation>
    <scope>NUCLEOTIDE SEQUENCE</scope>
    <source>
        <strain evidence="2">WH 8501</strain>
    </source>
</reference>
<protein>
    <submittedName>
        <fullName evidence="2">Uncharacterized protein</fullName>
    </submittedName>
</protein>
<reference evidence="2" key="1">
    <citation type="submission" date="2004-02" db="EMBL/GenBank/DDBJ databases">
        <authorList>
            <consortium name="DOE Joint Genome Institute"/>
        </authorList>
    </citation>
    <scope>NUCLEOTIDE SEQUENCE [LARGE SCALE GENOMIC DNA]</scope>
    <source>
        <strain evidence="2">WH 8501</strain>
    </source>
</reference>
<comment type="caution">
    <text evidence="2">The sequence shown here is derived from an EMBL/GenBank/DDBJ whole genome shotgun (WGS) entry which is preliminary data.</text>
</comment>